<keyword evidence="1 2" id="KW-0238">DNA-binding</keyword>
<evidence type="ECO:0000259" key="3">
    <source>
        <dbReference type="PROSITE" id="PS50977"/>
    </source>
</evidence>
<evidence type="ECO:0000256" key="1">
    <source>
        <dbReference type="ARBA" id="ARBA00023125"/>
    </source>
</evidence>
<protein>
    <submittedName>
        <fullName evidence="4">TetR/AcrR family transcriptional regulator</fullName>
    </submittedName>
</protein>
<evidence type="ECO:0000256" key="2">
    <source>
        <dbReference type="PROSITE-ProRule" id="PRU00335"/>
    </source>
</evidence>
<evidence type="ECO:0000313" key="5">
    <source>
        <dbReference type="Proteomes" id="UP001610104"/>
    </source>
</evidence>
<dbReference type="Pfam" id="PF00440">
    <property type="entry name" value="TetR_N"/>
    <property type="match status" value="1"/>
</dbReference>
<proteinExistence type="predicted"/>
<dbReference type="SUPFAM" id="SSF46689">
    <property type="entry name" value="Homeodomain-like"/>
    <property type="match status" value="1"/>
</dbReference>
<dbReference type="EMBL" id="JBAWKC010000002">
    <property type="protein sequence ID" value="MFH6768434.1"/>
    <property type="molecule type" value="Genomic_DNA"/>
</dbReference>
<gene>
    <name evidence="4" type="ORF">V8G56_06785</name>
</gene>
<organism evidence="4 5">
    <name type="scientific">Gaetbulibacter aquiaggeris</name>
    <dbReference type="NCBI Taxonomy" id="1735373"/>
    <lineage>
        <taxon>Bacteria</taxon>
        <taxon>Pseudomonadati</taxon>
        <taxon>Bacteroidota</taxon>
        <taxon>Flavobacteriia</taxon>
        <taxon>Flavobacteriales</taxon>
        <taxon>Flavobacteriaceae</taxon>
        <taxon>Gaetbulibacter</taxon>
    </lineage>
</organism>
<comment type="caution">
    <text evidence="4">The sequence shown here is derived from an EMBL/GenBank/DDBJ whole genome shotgun (WGS) entry which is preliminary data.</text>
</comment>
<dbReference type="PROSITE" id="PS50977">
    <property type="entry name" value="HTH_TETR_2"/>
    <property type="match status" value="1"/>
</dbReference>
<dbReference type="InterPro" id="IPR009057">
    <property type="entry name" value="Homeodomain-like_sf"/>
</dbReference>
<dbReference type="InterPro" id="IPR001647">
    <property type="entry name" value="HTH_TetR"/>
</dbReference>
<dbReference type="PANTHER" id="PTHR43479:SF11">
    <property type="entry name" value="ACREF_ENVCD OPERON REPRESSOR-RELATED"/>
    <property type="match status" value="1"/>
</dbReference>
<feature type="domain" description="HTH tetR-type" evidence="3">
    <location>
        <begin position="1"/>
        <end position="59"/>
    </location>
</feature>
<accession>A0ABW7MP80</accession>
<dbReference type="PANTHER" id="PTHR43479">
    <property type="entry name" value="ACREF/ENVCD OPERON REPRESSOR-RELATED"/>
    <property type="match status" value="1"/>
</dbReference>
<dbReference type="PRINTS" id="PR00455">
    <property type="entry name" value="HTHTETR"/>
</dbReference>
<dbReference type="Proteomes" id="UP001610104">
    <property type="component" value="Unassembled WGS sequence"/>
</dbReference>
<dbReference type="Gene3D" id="1.10.357.10">
    <property type="entry name" value="Tetracycline Repressor, domain 2"/>
    <property type="match status" value="1"/>
</dbReference>
<sequence length="200" mass="23534">MREKILIHATDLFLNYGFKSITMDDISNHIGISKKTIYQHFENKTTLVEAVSMHVFNTISCGINDICSSKKDPIEEIFNIKHFVMEHLKDEKSSPQYQLQKYYPKIFNTLKKKQFDIMQECVKDNLLRGVEIGLYRSSINIEFISRIYFNSMVAIKDKELFPLQHFSVNTLMIYFLEYHLRGICTEKGILTLNKFIKNQS</sequence>
<dbReference type="RefSeq" id="WP_395437687.1">
    <property type="nucleotide sequence ID" value="NZ_JBAWKC010000002.1"/>
</dbReference>
<evidence type="ECO:0000313" key="4">
    <source>
        <dbReference type="EMBL" id="MFH6768434.1"/>
    </source>
</evidence>
<reference evidence="4 5" key="1">
    <citation type="submission" date="2024-02" db="EMBL/GenBank/DDBJ databases">
        <title>A Gaetbulibacter species isolated from tidal flats and genomic insights of their niches.</title>
        <authorList>
            <person name="Ye Y."/>
        </authorList>
    </citation>
    <scope>NUCLEOTIDE SEQUENCE [LARGE SCALE GENOMIC DNA]</scope>
    <source>
        <strain evidence="4 5">KEM-8</strain>
    </source>
</reference>
<feature type="DNA-binding region" description="H-T-H motif" evidence="2">
    <location>
        <begin position="22"/>
        <end position="41"/>
    </location>
</feature>
<name>A0ABW7MP80_9FLAO</name>
<dbReference type="InterPro" id="IPR050624">
    <property type="entry name" value="HTH-type_Tx_Regulator"/>
</dbReference>
<keyword evidence="5" id="KW-1185">Reference proteome</keyword>